<dbReference type="AlphaFoldDB" id="A0A2S7WGU9"/>
<keyword evidence="1" id="KW-0812">Transmembrane</keyword>
<keyword evidence="3" id="KW-1185">Reference proteome</keyword>
<reference evidence="2 3" key="1">
    <citation type="submission" date="2016-12" db="EMBL/GenBank/DDBJ databases">
        <title>Trade-off between light-utilization and light-protection in marine flavobacteria.</title>
        <authorList>
            <person name="Kumagai Y."/>
            <person name="Yoshizawa S."/>
            <person name="Kogure K."/>
            <person name="Iwasaki W."/>
        </authorList>
    </citation>
    <scope>NUCLEOTIDE SEQUENCE [LARGE SCALE GENOMIC DNA]</scope>
    <source>
        <strain evidence="2 3">ATCC 43844</strain>
    </source>
</reference>
<keyword evidence="1" id="KW-0472">Membrane</keyword>
<proteinExistence type="predicted"/>
<evidence type="ECO:0008006" key="4">
    <source>
        <dbReference type="Google" id="ProtNLM"/>
    </source>
</evidence>
<dbReference type="RefSeq" id="WP_105021841.1">
    <property type="nucleotide sequence ID" value="NZ_MSCM01000002.1"/>
</dbReference>
<organism evidence="2 3">
    <name type="scientific">Polaribacter glomeratus</name>
    <dbReference type="NCBI Taxonomy" id="102"/>
    <lineage>
        <taxon>Bacteria</taxon>
        <taxon>Pseudomonadati</taxon>
        <taxon>Bacteroidota</taxon>
        <taxon>Flavobacteriia</taxon>
        <taxon>Flavobacteriales</taxon>
        <taxon>Flavobacteriaceae</taxon>
    </lineage>
</organism>
<feature type="transmembrane region" description="Helical" evidence="1">
    <location>
        <begin position="12"/>
        <end position="35"/>
    </location>
</feature>
<evidence type="ECO:0000256" key="1">
    <source>
        <dbReference type="SAM" id="Phobius"/>
    </source>
</evidence>
<comment type="caution">
    <text evidence="2">The sequence shown here is derived from an EMBL/GenBank/DDBJ whole genome shotgun (WGS) entry which is preliminary data.</text>
</comment>
<keyword evidence="1" id="KW-1133">Transmembrane helix</keyword>
<gene>
    <name evidence="2" type="ORF">BTO16_11540</name>
</gene>
<evidence type="ECO:0000313" key="2">
    <source>
        <dbReference type="EMBL" id="PQJ76531.1"/>
    </source>
</evidence>
<dbReference type="EMBL" id="MSCM01000002">
    <property type="protein sequence ID" value="PQJ76531.1"/>
    <property type="molecule type" value="Genomic_DNA"/>
</dbReference>
<dbReference type="Proteomes" id="UP000239068">
    <property type="component" value="Unassembled WGS sequence"/>
</dbReference>
<protein>
    <recommendedName>
        <fullName evidence="4">Polymer-forming cytoskeletal protein</fullName>
    </recommendedName>
</protein>
<evidence type="ECO:0000313" key="3">
    <source>
        <dbReference type="Proteomes" id="UP000239068"/>
    </source>
</evidence>
<accession>A0A2S7WGU9</accession>
<sequence>MKIAKKIKAGALQYVLVISVIIAIIIFAFISLVYLQQKMTIKHGFTKEAIANVQMSFEYLKQKNIDYNTETTLNFSEDENEKEYKTTTILKKHWGIFDLGVATSKVKNEFFQKVALLGTQNKKRDALYLKENNASLVLVGKTKITGTVSIPKQGVKTGNIAGVSYYGNQLIYGLEKTSSAQLPKIKNIEFLKDFIKNYYTESTTYFELEDGLKVHQSFKENTLLFEDVNPIQLRNINLNGNILIVSKQTITVQASAKLEDVILIAPKIIIEENTIGNFQVIATKQIKVKSNVNLHYPSALILLDQDKEVQKQAQNNIQNREINQIEIQENTDIRGILVYESENKQSNYDAQIKIAEKVQITGEVYCAKNTELQGTIYGSVFTNNFIIKKSGRVYVNHIYNGVINAKELPNQYAGLQINQFSNQVAKWVD</sequence>
<dbReference type="OrthoDB" id="1004942at2"/>
<name>A0A2S7WGU9_9FLAO</name>